<name>A0A8H4VFC4_9HYPO</name>
<evidence type="ECO:0000259" key="2">
    <source>
        <dbReference type="Pfam" id="PF00561"/>
    </source>
</evidence>
<evidence type="ECO:0000256" key="1">
    <source>
        <dbReference type="SAM" id="MobiDB-lite"/>
    </source>
</evidence>
<protein>
    <submittedName>
        <fullName evidence="3">Glycylpeptide N-tetradecanoyltransferase</fullName>
    </submittedName>
</protein>
<feature type="compositionally biased region" description="Low complexity" evidence="1">
    <location>
        <begin position="1"/>
        <end position="11"/>
    </location>
</feature>
<dbReference type="InterPro" id="IPR000073">
    <property type="entry name" value="AB_hydrolase_1"/>
</dbReference>
<keyword evidence="4" id="KW-1185">Reference proteome</keyword>
<accession>A0A8H4VFC4</accession>
<evidence type="ECO:0000313" key="3">
    <source>
        <dbReference type="EMBL" id="KAF4592062.1"/>
    </source>
</evidence>
<feature type="domain" description="AB hydrolase-1" evidence="2">
    <location>
        <begin position="117"/>
        <end position="387"/>
    </location>
</feature>
<dbReference type="Pfam" id="PF00561">
    <property type="entry name" value="Abhydrolase_1"/>
    <property type="match status" value="1"/>
</dbReference>
<feature type="region of interest" description="Disordered" evidence="1">
    <location>
        <begin position="1"/>
        <end position="21"/>
    </location>
</feature>
<organism evidence="3 4">
    <name type="scientific">Ophiocordyceps camponoti-floridani</name>
    <dbReference type="NCBI Taxonomy" id="2030778"/>
    <lineage>
        <taxon>Eukaryota</taxon>
        <taxon>Fungi</taxon>
        <taxon>Dikarya</taxon>
        <taxon>Ascomycota</taxon>
        <taxon>Pezizomycotina</taxon>
        <taxon>Sordariomycetes</taxon>
        <taxon>Hypocreomycetidae</taxon>
        <taxon>Hypocreales</taxon>
        <taxon>Ophiocordycipitaceae</taxon>
        <taxon>Ophiocordyceps</taxon>
    </lineage>
</organism>
<dbReference type="AlphaFoldDB" id="A0A8H4VFC4"/>
<dbReference type="GO" id="GO:0016740">
    <property type="term" value="F:transferase activity"/>
    <property type="evidence" value="ECO:0007669"/>
    <property type="project" value="UniProtKB-KW"/>
</dbReference>
<dbReference type="Gene3D" id="3.40.50.1820">
    <property type="entry name" value="alpha/beta hydrolase"/>
    <property type="match status" value="1"/>
</dbReference>
<dbReference type="InterPro" id="IPR050471">
    <property type="entry name" value="AB_hydrolase"/>
</dbReference>
<dbReference type="SUPFAM" id="SSF53474">
    <property type="entry name" value="alpha/beta-Hydrolases"/>
    <property type="match status" value="1"/>
</dbReference>
<reference evidence="3 4" key="1">
    <citation type="journal article" date="2020" name="G3 (Bethesda)">
        <title>Genetic Underpinnings of Host Manipulation by Ophiocordyceps as Revealed by Comparative Transcriptomics.</title>
        <authorList>
            <person name="Will I."/>
            <person name="Das B."/>
            <person name="Trinh T."/>
            <person name="Brachmann A."/>
            <person name="Ohm R.A."/>
            <person name="de Bekker C."/>
        </authorList>
    </citation>
    <scope>NUCLEOTIDE SEQUENCE [LARGE SCALE GENOMIC DNA]</scope>
    <source>
        <strain evidence="3 4">EC05</strain>
    </source>
</reference>
<keyword evidence="3" id="KW-0808">Transferase</keyword>
<dbReference type="OrthoDB" id="19657at2759"/>
<proteinExistence type="predicted"/>
<gene>
    <name evidence="3" type="ORF">GQ602_002361</name>
</gene>
<dbReference type="PANTHER" id="PTHR43433:SF5">
    <property type="entry name" value="AB HYDROLASE-1 DOMAIN-CONTAINING PROTEIN"/>
    <property type="match status" value="1"/>
</dbReference>
<dbReference type="Proteomes" id="UP000562929">
    <property type="component" value="Unassembled WGS sequence"/>
</dbReference>
<dbReference type="PANTHER" id="PTHR43433">
    <property type="entry name" value="HYDROLASE, ALPHA/BETA FOLD FAMILY PROTEIN"/>
    <property type="match status" value="1"/>
</dbReference>
<dbReference type="InterPro" id="IPR029058">
    <property type="entry name" value="AB_hydrolase_fold"/>
</dbReference>
<dbReference type="EMBL" id="JAACLJ010000002">
    <property type="protein sequence ID" value="KAF4592062.1"/>
    <property type="molecule type" value="Genomic_DNA"/>
</dbReference>
<sequence>MTMTTTTTTESSTERDMTTTNTNGVIQMATDDMSSPSRFSTVEETLKHAAFLGVVWDLEPHSSGKATVASSRGGPLKLAWEIHGSGPIKVVVSIHPLAPYYAQHPANASLLTKLIMGLAGVMATWQRQTLYLGHERGHRFSVLLLDNRGVGLSDRPFGRYSTSEMARDVMEVLDQVGWTDDRQLHVIGISLGGMISQELACLMPKRLASLSLISTAGHLRGSEGQGSTSHFAQLVNGLGMLRPRSEAQTIMDTARRVFTPSWLSAPDTATLPTATTPRCRLPRHDAYPPRFTSNFQRYQAQELVKRRRPGFSRLGYLYQGVAAVWHYKTEEQLRVMADAVGRRRIMVVHGREDAMIRLEYGIGLVEAVEPAVVHFVDGAGHAPCIDREGWFNNMLEQNLEAWNALGAEE</sequence>
<evidence type="ECO:0000313" key="4">
    <source>
        <dbReference type="Proteomes" id="UP000562929"/>
    </source>
</evidence>
<comment type="caution">
    <text evidence="3">The sequence shown here is derived from an EMBL/GenBank/DDBJ whole genome shotgun (WGS) entry which is preliminary data.</text>
</comment>